<protein>
    <recommendedName>
        <fullName evidence="3">Zn(2)-C6 fungal-type domain-containing protein</fullName>
    </recommendedName>
</protein>
<sequence>MGATEVTPMSRLLYAMLQQTSPKGINWNDVAKHPILSQEISNGHCARLRYYHFHKKMQNLRLQKPTPARVTKGKKDKVCRFCTCRGKSCNGGTPCLECIKLNSYCCYPQTGGTVDVYIPLRKQKKIG</sequence>
<evidence type="ECO:0000313" key="2">
    <source>
        <dbReference type="Proteomes" id="UP001285441"/>
    </source>
</evidence>
<reference evidence="1" key="1">
    <citation type="journal article" date="2023" name="Mol. Phylogenet. Evol.">
        <title>Genome-scale phylogeny and comparative genomics of the fungal order Sordariales.</title>
        <authorList>
            <person name="Hensen N."/>
            <person name="Bonometti L."/>
            <person name="Westerberg I."/>
            <person name="Brannstrom I.O."/>
            <person name="Guillou S."/>
            <person name="Cros-Aarteil S."/>
            <person name="Calhoun S."/>
            <person name="Haridas S."/>
            <person name="Kuo A."/>
            <person name="Mondo S."/>
            <person name="Pangilinan J."/>
            <person name="Riley R."/>
            <person name="LaButti K."/>
            <person name="Andreopoulos B."/>
            <person name="Lipzen A."/>
            <person name="Chen C."/>
            <person name="Yan M."/>
            <person name="Daum C."/>
            <person name="Ng V."/>
            <person name="Clum A."/>
            <person name="Steindorff A."/>
            <person name="Ohm R.A."/>
            <person name="Martin F."/>
            <person name="Silar P."/>
            <person name="Natvig D.O."/>
            <person name="Lalanne C."/>
            <person name="Gautier V."/>
            <person name="Ament-Velasquez S.L."/>
            <person name="Kruys A."/>
            <person name="Hutchinson M.I."/>
            <person name="Powell A.J."/>
            <person name="Barry K."/>
            <person name="Miller A.N."/>
            <person name="Grigoriev I.V."/>
            <person name="Debuchy R."/>
            <person name="Gladieux P."/>
            <person name="Hiltunen Thoren M."/>
            <person name="Johannesson H."/>
        </authorList>
    </citation>
    <scope>NUCLEOTIDE SEQUENCE</scope>
    <source>
        <strain evidence="1">CBS 232.78</strain>
    </source>
</reference>
<dbReference type="AlphaFoldDB" id="A0AAE0U5I2"/>
<proteinExistence type="predicted"/>
<dbReference type="EMBL" id="JAULSW010000002">
    <property type="protein sequence ID" value="KAK3391209.1"/>
    <property type="molecule type" value="Genomic_DNA"/>
</dbReference>
<keyword evidence="2" id="KW-1185">Reference proteome</keyword>
<evidence type="ECO:0000313" key="1">
    <source>
        <dbReference type="EMBL" id="KAK3391209.1"/>
    </source>
</evidence>
<name>A0AAE0U5I2_9PEZI</name>
<organism evidence="1 2">
    <name type="scientific">Podospora didyma</name>
    <dbReference type="NCBI Taxonomy" id="330526"/>
    <lineage>
        <taxon>Eukaryota</taxon>
        <taxon>Fungi</taxon>
        <taxon>Dikarya</taxon>
        <taxon>Ascomycota</taxon>
        <taxon>Pezizomycotina</taxon>
        <taxon>Sordariomycetes</taxon>
        <taxon>Sordariomycetidae</taxon>
        <taxon>Sordariales</taxon>
        <taxon>Podosporaceae</taxon>
        <taxon>Podospora</taxon>
    </lineage>
</organism>
<reference evidence="1" key="2">
    <citation type="submission" date="2023-06" db="EMBL/GenBank/DDBJ databases">
        <authorList>
            <consortium name="Lawrence Berkeley National Laboratory"/>
            <person name="Haridas S."/>
            <person name="Hensen N."/>
            <person name="Bonometti L."/>
            <person name="Westerberg I."/>
            <person name="Brannstrom I.O."/>
            <person name="Guillou S."/>
            <person name="Cros-Aarteil S."/>
            <person name="Calhoun S."/>
            <person name="Kuo A."/>
            <person name="Mondo S."/>
            <person name="Pangilinan J."/>
            <person name="Riley R."/>
            <person name="LaButti K."/>
            <person name="Andreopoulos B."/>
            <person name="Lipzen A."/>
            <person name="Chen C."/>
            <person name="Yanf M."/>
            <person name="Daum C."/>
            <person name="Ng V."/>
            <person name="Clum A."/>
            <person name="Steindorff A."/>
            <person name="Ohm R."/>
            <person name="Martin F."/>
            <person name="Silar P."/>
            <person name="Natvig D."/>
            <person name="Lalanne C."/>
            <person name="Gautier V."/>
            <person name="Ament-velasquez S.L."/>
            <person name="Kruys A."/>
            <person name="Hutchinson M.I."/>
            <person name="Powell A.J."/>
            <person name="Barry K."/>
            <person name="Miller A.N."/>
            <person name="Grigoriev I.V."/>
            <person name="Debuchy R."/>
            <person name="Gladieux P."/>
            <person name="Thoren M.H."/>
            <person name="Johannesson H."/>
        </authorList>
    </citation>
    <scope>NUCLEOTIDE SEQUENCE</scope>
    <source>
        <strain evidence="1">CBS 232.78</strain>
    </source>
</reference>
<feature type="non-terminal residue" evidence="1">
    <location>
        <position position="1"/>
    </location>
</feature>
<evidence type="ECO:0008006" key="3">
    <source>
        <dbReference type="Google" id="ProtNLM"/>
    </source>
</evidence>
<comment type="caution">
    <text evidence="1">The sequence shown here is derived from an EMBL/GenBank/DDBJ whole genome shotgun (WGS) entry which is preliminary data.</text>
</comment>
<gene>
    <name evidence="1" type="ORF">B0H63DRAFT_467468</name>
</gene>
<dbReference type="Proteomes" id="UP001285441">
    <property type="component" value="Unassembled WGS sequence"/>
</dbReference>
<accession>A0AAE0U5I2</accession>